<accession>A0ABQ2WPJ9</accession>
<keyword evidence="5" id="KW-1185">Reference proteome</keyword>
<dbReference type="Proteomes" id="UP000634667">
    <property type="component" value="Unassembled WGS sequence"/>
</dbReference>
<comment type="caution">
    <text evidence="4">The sequence shown here is derived from an EMBL/GenBank/DDBJ whole genome shotgun (WGS) entry which is preliminary data.</text>
</comment>
<proteinExistence type="predicted"/>
<evidence type="ECO:0000313" key="5">
    <source>
        <dbReference type="Proteomes" id="UP000634667"/>
    </source>
</evidence>
<feature type="chain" id="PRO_5045401373" description="DUF4124 domain-containing protein" evidence="2">
    <location>
        <begin position="23"/>
        <end position="174"/>
    </location>
</feature>
<keyword evidence="2" id="KW-0732">Signal</keyword>
<evidence type="ECO:0000313" key="4">
    <source>
        <dbReference type="EMBL" id="GGW64146.1"/>
    </source>
</evidence>
<evidence type="ECO:0000256" key="2">
    <source>
        <dbReference type="SAM" id="SignalP"/>
    </source>
</evidence>
<evidence type="ECO:0000259" key="3">
    <source>
        <dbReference type="Pfam" id="PF13511"/>
    </source>
</evidence>
<sequence length="174" mass="19112">MKRLTLLLALLTCIVSQAPAGAQDKKIYVSRDANGVLVFSDSPSTGAEEVSLTSRPNIMDSSPVRFPEKKPEPAPTYKVSIDQPEHKGTVRDNTGSVYISGSISPRFQRGFRVRLLFNGAVYGEPQNSAIFVLRDVDRGEHTLQLELIDQNGKLIATSPVTLFYLHRASLISPN</sequence>
<reference evidence="5" key="1">
    <citation type="journal article" date="2019" name="Int. J. Syst. Evol. Microbiol.">
        <title>The Global Catalogue of Microorganisms (GCM) 10K type strain sequencing project: providing services to taxonomists for standard genome sequencing and annotation.</title>
        <authorList>
            <consortium name="The Broad Institute Genomics Platform"/>
            <consortium name="The Broad Institute Genome Sequencing Center for Infectious Disease"/>
            <person name="Wu L."/>
            <person name="Ma J."/>
        </authorList>
    </citation>
    <scope>NUCLEOTIDE SEQUENCE [LARGE SCALE GENOMIC DNA]</scope>
    <source>
        <strain evidence="5">KCTC 23723</strain>
    </source>
</reference>
<feature type="signal peptide" evidence="2">
    <location>
        <begin position="1"/>
        <end position="22"/>
    </location>
</feature>
<dbReference type="InterPro" id="IPR025392">
    <property type="entry name" value="DUF4124"/>
</dbReference>
<name>A0ABQ2WPJ9_9ALTE</name>
<protein>
    <recommendedName>
        <fullName evidence="3">DUF4124 domain-containing protein</fullName>
    </recommendedName>
</protein>
<dbReference type="Pfam" id="PF13511">
    <property type="entry name" value="DUF4124"/>
    <property type="match status" value="1"/>
</dbReference>
<dbReference type="EMBL" id="BMYR01000008">
    <property type="protein sequence ID" value="GGW64146.1"/>
    <property type="molecule type" value="Genomic_DNA"/>
</dbReference>
<dbReference type="RefSeq" id="WP_189483088.1">
    <property type="nucleotide sequence ID" value="NZ_BMYR01000008.1"/>
</dbReference>
<gene>
    <name evidence="4" type="ORF">GCM10008111_20040</name>
</gene>
<feature type="domain" description="DUF4124" evidence="3">
    <location>
        <begin position="20"/>
        <end position="56"/>
    </location>
</feature>
<feature type="region of interest" description="Disordered" evidence="1">
    <location>
        <begin position="58"/>
        <end position="77"/>
    </location>
</feature>
<organism evidence="4 5">
    <name type="scientific">Alishewanella tabrizica</name>
    <dbReference type="NCBI Taxonomy" id="671278"/>
    <lineage>
        <taxon>Bacteria</taxon>
        <taxon>Pseudomonadati</taxon>
        <taxon>Pseudomonadota</taxon>
        <taxon>Gammaproteobacteria</taxon>
        <taxon>Alteromonadales</taxon>
        <taxon>Alteromonadaceae</taxon>
        <taxon>Alishewanella</taxon>
    </lineage>
</organism>
<evidence type="ECO:0000256" key="1">
    <source>
        <dbReference type="SAM" id="MobiDB-lite"/>
    </source>
</evidence>